<dbReference type="Proteomes" id="UP001525961">
    <property type="component" value="Unassembled WGS sequence"/>
</dbReference>
<accession>A0ABT2N4T1</accession>
<evidence type="ECO:0000313" key="3">
    <source>
        <dbReference type="EMBL" id="MCT7977698.1"/>
    </source>
</evidence>
<evidence type="ECO:0000256" key="1">
    <source>
        <dbReference type="SAM" id="MobiDB-lite"/>
    </source>
</evidence>
<evidence type="ECO:0000256" key="2">
    <source>
        <dbReference type="SAM" id="SignalP"/>
    </source>
</evidence>
<reference evidence="3 4" key="1">
    <citation type="journal article" date="2022" name="Front. Microbiol.">
        <title>High genomic differentiation and limited gene flow indicate recent cryptic speciation within the genus Laspinema (cyanobacteria).</title>
        <authorList>
            <person name="Stanojkovic A."/>
            <person name="Skoupy S."/>
            <person name="Skaloud P."/>
            <person name="Dvorak P."/>
        </authorList>
    </citation>
    <scope>NUCLEOTIDE SEQUENCE [LARGE SCALE GENOMIC DNA]</scope>
    <source>
        <strain evidence="3 4">D3b</strain>
    </source>
</reference>
<feature type="compositionally biased region" description="Basic and acidic residues" evidence="1">
    <location>
        <begin position="85"/>
        <end position="94"/>
    </location>
</feature>
<protein>
    <submittedName>
        <fullName evidence="3">Type IV secretory system conjugative DNA transfer family protein</fullName>
    </submittedName>
</protein>
<keyword evidence="2" id="KW-0732">Signal</keyword>
<dbReference type="RefSeq" id="WP_261235160.1">
    <property type="nucleotide sequence ID" value="NZ_JAMXFA010000008.1"/>
</dbReference>
<dbReference type="SUPFAM" id="SSF52540">
    <property type="entry name" value="P-loop containing nucleoside triphosphate hydrolases"/>
    <property type="match status" value="1"/>
</dbReference>
<feature type="region of interest" description="Disordered" evidence="1">
    <location>
        <begin position="85"/>
        <end position="137"/>
    </location>
</feature>
<gene>
    <name evidence="3" type="ORF">NG792_08275</name>
</gene>
<sequence length="556" mass="62064">MMNLKWLAMAPVSLIIGSWMFATSFESTGPVPVLTNAYNNQTQEVSFGVPDTARRILQWGGMAIALGGTAAATFLSLGDKQKISDKQKTFDKQKTSSSSQSHRTQPSTQPQTQPSTRPSTQPFTRPLTRPPVHLPTHSKEDIEFDIWRSGADVSSDVSEIDLTESTDYLTETSHISKPDYYSFDENNDDVPDEVDVSDEVDEISPIVLSGYAPSKPTKKPSKEPNLLKEAALYGSGLNLNKIKGHLLIPATTQSGKTSTLCGMIREVVQVCPDVIWNGVDPKGSVFLGLERLSHPDGFPVIVSVELDNPYQGIMNTITLLRRAMSEQTNRKRIRQKARQTRQPYNPTPYVVILDEWPTLLKAAKDCDPKAQRTIIQLAESLAFVGLEDNIFLWIIAQSPFVKQLGFDVSVSAQLTTFAIGRAFNPKSIELCRQSINRSLSDKNQRLKLFHQLNTMGEAHPYHPIFFFSSRNQMSYAPDLSNIQEQLIFHPDDSQPINDSLDDSPCKPLNITPEHLEIMQRASSTPVDSPGDLPVDSPIDLSIEFNQFVERFRTNEE</sequence>
<dbReference type="InterPro" id="IPR027417">
    <property type="entry name" value="P-loop_NTPase"/>
</dbReference>
<proteinExistence type="predicted"/>
<feature type="signal peptide" evidence="2">
    <location>
        <begin position="1"/>
        <end position="21"/>
    </location>
</feature>
<dbReference type="CDD" id="cd01127">
    <property type="entry name" value="TrwB_TraG_TraD_VirD4"/>
    <property type="match status" value="1"/>
</dbReference>
<keyword evidence="4" id="KW-1185">Reference proteome</keyword>
<feature type="chain" id="PRO_5046310797" evidence="2">
    <location>
        <begin position="22"/>
        <end position="556"/>
    </location>
</feature>
<name>A0ABT2N4T1_9CYAN</name>
<feature type="compositionally biased region" description="Low complexity" evidence="1">
    <location>
        <begin position="95"/>
        <end position="126"/>
    </location>
</feature>
<comment type="caution">
    <text evidence="3">The sequence shown here is derived from an EMBL/GenBank/DDBJ whole genome shotgun (WGS) entry which is preliminary data.</text>
</comment>
<evidence type="ECO:0000313" key="4">
    <source>
        <dbReference type="Proteomes" id="UP001525961"/>
    </source>
</evidence>
<dbReference type="EMBL" id="JAMXFA010000008">
    <property type="protein sequence ID" value="MCT7977698.1"/>
    <property type="molecule type" value="Genomic_DNA"/>
</dbReference>
<dbReference type="Gene3D" id="3.40.50.300">
    <property type="entry name" value="P-loop containing nucleotide triphosphate hydrolases"/>
    <property type="match status" value="1"/>
</dbReference>
<organism evidence="3 4">
    <name type="scientific">Laspinema olomoucense D3b</name>
    <dbReference type="NCBI Taxonomy" id="2953688"/>
    <lineage>
        <taxon>Bacteria</taxon>
        <taxon>Bacillati</taxon>
        <taxon>Cyanobacteriota</taxon>
        <taxon>Cyanophyceae</taxon>
        <taxon>Oscillatoriophycideae</taxon>
        <taxon>Oscillatoriales</taxon>
        <taxon>Laspinemataceae</taxon>
        <taxon>Laspinema</taxon>
        <taxon>Laspinema olomoucense</taxon>
    </lineage>
</organism>